<evidence type="ECO:0000313" key="3">
    <source>
        <dbReference type="Proteomes" id="UP000007374"/>
    </source>
</evidence>
<dbReference type="AlphaFoldDB" id="K2PAK3"/>
<dbReference type="GO" id="GO:0003824">
    <property type="term" value="F:catalytic activity"/>
    <property type="evidence" value="ECO:0007669"/>
    <property type="project" value="InterPro"/>
</dbReference>
<dbReference type="PATRIC" id="fig|1231190.3.peg.88"/>
<proteinExistence type="predicted"/>
<evidence type="ECO:0000259" key="1">
    <source>
        <dbReference type="Pfam" id="PF01425"/>
    </source>
</evidence>
<comment type="caution">
    <text evidence="2">The sequence shown here is derived from an EMBL/GenBank/DDBJ whole genome shotgun (WGS) entry which is preliminary data.</text>
</comment>
<dbReference type="PANTHER" id="PTHR11895:SF176">
    <property type="entry name" value="AMIDASE AMID-RELATED"/>
    <property type="match status" value="1"/>
</dbReference>
<dbReference type="InterPro" id="IPR000120">
    <property type="entry name" value="Amidase"/>
</dbReference>
<dbReference type="PANTHER" id="PTHR11895">
    <property type="entry name" value="TRANSAMIDASE"/>
    <property type="match status" value="1"/>
</dbReference>
<dbReference type="STRING" id="721133.SAMN05216176_10280"/>
<dbReference type="Proteomes" id="UP000007374">
    <property type="component" value="Unassembled WGS sequence"/>
</dbReference>
<reference evidence="2 3" key="1">
    <citation type="journal article" date="2012" name="J. Bacteriol.">
        <title>Genome Sequence of Nitratireductor indicus Type Strain C115.</title>
        <authorList>
            <person name="Lai Q."/>
            <person name="Li G."/>
            <person name="Yu Z."/>
            <person name="Shao Z."/>
        </authorList>
    </citation>
    <scope>NUCLEOTIDE SEQUENCE [LARGE SCALE GENOMIC DNA]</scope>
    <source>
        <strain evidence="2 3">C115</strain>
    </source>
</reference>
<dbReference type="InterPro" id="IPR036928">
    <property type="entry name" value="AS_sf"/>
</dbReference>
<dbReference type="eggNOG" id="COG0154">
    <property type="taxonomic scope" value="Bacteria"/>
</dbReference>
<gene>
    <name evidence="2" type="ORF">NA8A_00400</name>
</gene>
<dbReference type="SUPFAM" id="SSF75304">
    <property type="entry name" value="Amidase signature (AS) enzymes"/>
    <property type="match status" value="1"/>
</dbReference>
<feature type="domain" description="Amidase" evidence="1">
    <location>
        <begin position="28"/>
        <end position="439"/>
    </location>
</feature>
<accession>K2PAK3</accession>
<organism evidence="2 3">
    <name type="scientific">Nitratireductor indicus C115</name>
    <dbReference type="NCBI Taxonomy" id="1231190"/>
    <lineage>
        <taxon>Bacteria</taxon>
        <taxon>Pseudomonadati</taxon>
        <taxon>Pseudomonadota</taxon>
        <taxon>Alphaproteobacteria</taxon>
        <taxon>Hyphomicrobiales</taxon>
        <taxon>Phyllobacteriaceae</taxon>
        <taxon>Nitratireductor</taxon>
    </lineage>
</organism>
<dbReference type="InterPro" id="IPR023631">
    <property type="entry name" value="Amidase_dom"/>
</dbReference>
<keyword evidence="3" id="KW-1185">Reference proteome</keyword>
<name>K2PAK3_9HYPH</name>
<dbReference type="Gene3D" id="3.90.1300.10">
    <property type="entry name" value="Amidase signature (AS) domain"/>
    <property type="match status" value="1"/>
</dbReference>
<dbReference type="OrthoDB" id="9811471at2"/>
<dbReference type="RefSeq" id="WP_009449234.1">
    <property type="nucleotide sequence ID" value="NZ_AMSI01000001.1"/>
</dbReference>
<dbReference type="Pfam" id="PF01425">
    <property type="entry name" value="Amidase"/>
    <property type="match status" value="1"/>
</dbReference>
<evidence type="ECO:0000313" key="2">
    <source>
        <dbReference type="EMBL" id="EKF44156.1"/>
    </source>
</evidence>
<dbReference type="EMBL" id="AMSI01000001">
    <property type="protein sequence ID" value="EKF44156.1"/>
    <property type="molecule type" value="Genomic_DNA"/>
</dbReference>
<sequence length="450" mass="47035">MSDLDAILDGSLLAAAGHVAKGEVSAAELTGAALRRIGSSEMGAGYFLRLRPDEALAEAARIDALGRDQRHALPLCGVPWARKDLFSVPGEPTSFGAHAGFGKTGRERAPVIDALRSSGGIDMGALHMSEFAMGPSGWSSVYGAIENPLDQTRVTGGSSSGSAASVGGRFVFAALGTDTGGSNRIPAAFCGVVSLKPGSDRISTEGALPVSTTLDTVGPFARSVEDCTAVFSCLAGKPARTVEERRLRFAVLASGSLPVAPQPEVGQALEHVAALLSDEGYPVEERWWDAFADTNILAGSVFLSEAAAAHLPNLTAHADWIGPQVRERLLQGLATPAPVYLSAMKARAARRQRFAEQVLSGVDVLLLPVSPARAPLRSQYKALKGNGDILKLNGHVAAYTAAFNYLDLPVLSMPATSRAERNTLGLQIVARHGDDETALAAGRLIERLLG</sequence>
<protein>
    <submittedName>
        <fullName evidence="2">Amidase</fullName>
    </submittedName>
</protein>